<dbReference type="PANTHER" id="PTHR42781">
    <property type="entry name" value="SPERMIDINE/PUTRESCINE IMPORT ATP-BINDING PROTEIN POTA"/>
    <property type="match status" value="1"/>
</dbReference>
<dbReference type="InterPro" id="IPR013611">
    <property type="entry name" value="Transp-assoc_OB_typ2"/>
</dbReference>
<feature type="domain" description="ABC transporter" evidence="4">
    <location>
        <begin position="4"/>
        <end position="231"/>
    </location>
</feature>
<reference evidence="5" key="1">
    <citation type="submission" date="2022-10" db="EMBL/GenBank/DDBJ databases">
        <title>Chitinophaga sp. nov., isolated from soil.</title>
        <authorList>
            <person name="Jeon C.O."/>
        </authorList>
    </citation>
    <scope>NUCLEOTIDE SEQUENCE</scope>
    <source>
        <strain evidence="5">R8</strain>
    </source>
</reference>
<evidence type="ECO:0000313" key="5">
    <source>
        <dbReference type="EMBL" id="UYQ91390.1"/>
    </source>
</evidence>
<evidence type="ECO:0000256" key="2">
    <source>
        <dbReference type="ARBA" id="ARBA00022741"/>
    </source>
</evidence>
<dbReference type="InterPro" id="IPR027417">
    <property type="entry name" value="P-loop_NTPase"/>
</dbReference>
<sequence>MNLLQVTDIRKKEGQEEVLKGISFTQQSLQKIAIAGESGSGKSTLLKIVAGLGQASEGLVWFNGKKVKGIHEKLMPGHPGIAYLSQHYELRNNYRVEEELAYANLFYDEDSEELYRICRIDHLLKRWTTQLSGGEKQRISLARQLATSPKLLVLDEPFSNLDLVHKQTLKAVIADIGEKLSITILLVSHDPLDILSWADEIILMKDGGIVQQASPEVTYRQPASPYAAGLFGRYTILKQSIFPDTQPGLFLRPEQVAIVAEGGIPGTLQRLDFIGHTYEAEVLVNGEVIVVHIPEGGMAVGSEVRLGLKHRDYWYLG</sequence>
<dbReference type="PROSITE" id="PS00211">
    <property type="entry name" value="ABC_TRANSPORTER_1"/>
    <property type="match status" value="1"/>
</dbReference>
<proteinExistence type="predicted"/>
<dbReference type="Gene3D" id="3.40.50.300">
    <property type="entry name" value="P-loop containing nucleotide triphosphate hydrolases"/>
    <property type="match status" value="1"/>
</dbReference>
<keyword evidence="3 5" id="KW-0067">ATP-binding</keyword>
<evidence type="ECO:0000256" key="3">
    <source>
        <dbReference type="ARBA" id="ARBA00022840"/>
    </source>
</evidence>
<organism evidence="5 6">
    <name type="scientific">Chitinophaga horti</name>
    <dbReference type="NCBI Taxonomy" id="2920382"/>
    <lineage>
        <taxon>Bacteria</taxon>
        <taxon>Pseudomonadati</taxon>
        <taxon>Bacteroidota</taxon>
        <taxon>Chitinophagia</taxon>
        <taxon>Chitinophagales</taxon>
        <taxon>Chitinophagaceae</taxon>
        <taxon>Chitinophaga</taxon>
    </lineage>
</organism>
<name>A0ABY6IVT4_9BACT</name>
<dbReference type="InterPro" id="IPR008995">
    <property type="entry name" value="Mo/tungstate-bd_C_term_dom"/>
</dbReference>
<evidence type="ECO:0000313" key="6">
    <source>
        <dbReference type="Proteomes" id="UP001162741"/>
    </source>
</evidence>
<dbReference type="Pfam" id="PF08402">
    <property type="entry name" value="TOBE_2"/>
    <property type="match status" value="1"/>
</dbReference>
<keyword evidence="6" id="KW-1185">Reference proteome</keyword>
<protein>
    <submittedName>
        <fullName evidence="5">ABC transporter ATP-binding protein</fullName>
    </submittedName>
</protein>
<evidence type="ECO:0000259" key="4">
    <source>
        <dbReference type="PROSITE" id="PS50893"/>
    </source>
</evidence>
<gene>
    <name evidence="5" type="ORF">MKQ68_14950</name>
</gene>
<dbReference type="SUPFAM" id="SSF52540">
    <property type="entry name" value="P-loop containing nucleoside triphosphate hydrolases"/>
    <property type="match status" value="1"/>
</dbReference>
<dbReference type="InterPro" id="IPR003593">
    <property type="entry name" value="AAA+_ATPase"/>
</dbReference>
<dbReference type="InterPro" id="IPR050093">
    <property type="entry name" value="ABC_SmlMolc_Importer"/>
</dbReference>
<dbReference type="Proteomes" id="UP001162741">
    <property type="component" value="Chromosome"/>
</dbReference>
<dbReference type="Pfam" id="PF00005">
    <property type="entry name" value="ABC_tran"/>
    <property type="match status" value="1"/>
</dbReference>
<dbReference type="PROSITE" id="PS50893">
    <property type="entry name" value="ABC_TRANSPORTER_2"/>
    <property type="match status" value="1"/>
</dbReference>
<dbReference type="EMBL" id="CP107006">
    <property type="protein sequence ID" value="UYQ91390.1"/>
    <property type="molecule type" value="Genomic_DNA"/>
</dbReference>
<dbReference type="RefSeq" id="WP_244839507.1">
    <property type="nucleotide sequence ID" value="NZ_CP107006.1"/>
</dbReference>
<dbReference type="InterPro" id="IPR003439">
    <property type="entry name" value="ABC_transporter-like_ATP-bd"/>
</dbReference>
<dbReference type="GO" id="GO:0005524">
    <property type="term" value="F:ATP binding"/>
    <property type="evidence" value="ECO:0007669"/>
    <property type="project" value="UniProtKB-KW"/>
</dbReference>
<keyword evidence="2" id="KW-0547">Nucleotide-binding</keyword>
<dbReference type="SUPFAM" id="SSF50331">
    <property type="entry name" value="MOP-like"/>
    <property type="match status" value="1"/>
</dbReference>
<dbReference type="InterPro" id="IPR017871">
    <property type="entry name" value="ABC_transporter-like_CS"/>
</dbReference>
<dbReference type="PANTHER" id="PTHR42781:SF4">
    <property type="entry name" value="SPERMIDINE_PUTRESCINE IMPORT ATP-BINDING PROTEIN POTA"/>
    <property type="match status" value="1"/>
</dbReference>
<dbReference type="SMART" id="SM00382">
    <property type="entry name" value="AAA"/>
    <property type="match status" value="1"/>
</dbReference>
<accession>A0ABY6IVT4</accession>
<keyword evidence="1" id="KW-0813">Transport</keyword>
<evidence type="ECO:0000256" key="1">
    <source>
        <dbReference type="ARBA" id="ARBA00022448"/>
    </source>
</evidence>